<keyword evidence="3" id="KW-1185">Reference proteome</keyword>
<organism evidence="2 3">
    <name type="scientific">Austropuccinia psidii MF-1</name>
    <dbReference type="NCBI Taxonomy" id="1389203"/>
    <lineage>
        <taxon>Eukaryota</taxon>
        <taxon>Fungi</taxon>
        <taxon>Dikarya</taxon>
        <taxon>Basidiomycota</taxon>
        <taxon>Pucciniomycotina</taxon>
        <taxon>Pucciniomycetes</taxon>
        <taxon>Pucciniales</taxon>
        <taxon>Sphaerophragmiaceae</taxon>
        <taxon>Austropuccinia</taxon>
    </lineage>
</organism>
<dbReference type="InterPro" id="IPR025525">
    <property type="entry name" value="hAT-like_transposase_RNase-H"/>
</dbReference>
<proteinExistence type="predicted"/>
<dbReference type="EMBL" id="AVOT02011285">
    <property type="protein sequence ID" value="MBW0491842.1"/>
    <property type="molecule type" value="Genomic_DNA"/>
</dbReference>
<gene>
    <name evidence="2" type="ORF">O181_031557</name>
</gene>
<dbReference type="PRINTS" id="PR01210">
    <property type="entry name" value="GGTRANSPTASE"/>
</dbReference>
<dbReference type="Gene3D" id="3.60.20.40">
    <property type="match status" value="1"/>
</dbReference>
<dbReference type="OrthoDB" id="2015213at2759"/>
<sequence length="799" mass="87128">MLQQSLALKDACIQYCRTDSMCAYCLMELAWEKVLVMVNLLQPLYEATHIVCGSTYPTINKTLPLYISLIKRIHQACDQYDVTPIEPAAMAMTNKLTKYLRQLFLKTPVICASILDPRFKLQFFANHQTTLACFGTSASKLSDIFQADARKHVTTEINTQTTNTDLANNIIPTSAGMGLFDDMYLLSSSEGCTLEKEIQCFFAKPTEPKDTNIILFWKSRMRLTDQIFSAQIYPAVRYDFIRSPSRRSVVFGYKGVVAAPNPLASAAGLNILAQGGNAADAAVATASVLSVVDPAMGGLGGDAFCMFFRAADRSLTGINGSGRSPKALTLEKLRASGVSGKKIPVTNLNSVTVPGCCATWIDTLERFGSGTLTLSQVLEPAINLAEGGFPVSEVASHEWKKRENFLLKANPNSHELLIGGKKAPQPGDLMVNPSLAQTFKEVATNGKDGFYRGRIAEEIVKMIKTQGGVMELDDLSSHTSELVEPISYSYHTDQEGEITLHELPPNGQGLTALIALGILDCLEEKGVVNMSKLKPNSADWLHTLIECLRLAFADTTFYVADPQKINVPIKDLLKKTYLQNRSELFDPSKAQADVKKGSPLATQETVYFTTSDRNGNACSFIMSIFGSFGTGAVPSGLGFALQNRGCNFVLDENHPNCLQPGKRPYHTIIPAMVTKKDDLYLSLGVMGAFMQPQGHLQVLMNILHGGFSLQAALDSPRFCIAASNVPNQSSKVFLEEGIDTSVVEQLAKMGHDVKVVTGHNRGLFGRGQIIQKLRSKNYDKLVWAAASDPRADGQACVEV</sequence>
<dbReference type="SUPFAM" id="SSF53098">
    <property type="entry name" value="Ribonuclease H-like"/>
    <property type="match status" value="1"/>
</dbReference>
<dbReference type="PANTHER" id="PTHR43881">
    <property type="entry name" value="GAMMA-GLUTAMYLTRANSPEPTIDASE (AFU_ORTHOLOGUE AFUA_4G13580)"/>
    <property type="match status" value="1"/>
</dbReference>
<feature type="domain" description="hAT-like transposase RNase-H fold" evidence="1">
    <location>
        <begin position="52"/>
        <end position="126"/>
    </location>
</feature>
<dbReference type="SUPFAM" id="SSF56235">
    <property type="entry name" value="N-terminal nucleophile aminohydrolases (Ntn hydrolases)"/>
    <property type="match status" value="1"/>
</dbReference>
<dbReference type="GO" id="GO:0003677">
    <property type="term" value="F:DNA binding"/>
    <property type="evidence" value="ECO:0007669"/>
    <property type="project" value="InterPro"/>
</dbReference>
<evidence type="ECO:0000259" key="1">
    <source>
        <dbReference type="Pfam" id="PF14372"/>
    </source>
</evidence>
<dbReference type="InterPro" id="IPR043138">
    <property type="entry name" value="GGT_lsub"/>
</dbReference>
<dbReference type="InterPro" id="IPR052896">
    <property type="entry name" value="GGT-like_enzyme"/>
</dbReference>
<dbReference type="AlphaFoldDB" id="A0A9Q3CXU7"/>
<dbReference type="InterPro" id="IPR043137">
    <property type="entry name" value="GGT_ssub_C"/>
</dbReference>
<dbReference type="Pfam" id="PF14372">
    <property type="entry name" value="hAT-like_RNase-H"/>
    <property type="match status" value="1"/>
</dbReference>
<name>A0A9Q3CXU7_9BASI</name>
<dbReference type="InterPro" id="IPR029055">
    <property type="entry name" value="Ntn_hydrolases_N"/>
</dbReference>
<accession>A0A9Q3CXU7</accession>
<evidence type="ECO:0000313" key="2">
    <source>
        <dbReference type="EMBL" id="MBW0491842.1"/>
    </source>
</evidence>
<dbReference type="PANTHER" id="PTHR43881:SF1">
    <property type="entry name" value="GAMMA-GLUTAMYLTRANSPEPTIDASE (AFU_ORTHOLOGUE AFUA_4G13580)"/>
    <property type="match status" value="1"/>
</dbReference>
<dbReference type="Gene3D" id="1.10.246.130">
    <property type="match status" value="1"/>
</dbReference>
<dbReference type="Proteomes" id="UP000765509">
    <property type="component" value="Unassembled WGS sequence"/>
</dbReference>
<evidence type="ECO:0000313" key="3">
    <source>
        <dbReference type="Proteomes" id="UP000765509"/>
    </source>
</evidence>
<protein>
    <recommendedName>
        <fullName evidence="1">hAT-like transposase RNase-H fold domain-containing protein</fullName>
    </recommendedName>
</protein>
<dbReference type="InterPro" id="IPR012337">
    <property type="entry name" value="RNaseH-like_sf"/>
</dbReference>
<reference evidence="2" key="1">
    <citation type="submission" date="2021-03" db="EMBL/GenBank/DDBJ databases">
        <title>Draft genome sequence of rust myrtle Austropuccinia psidii MF-1, a brazilian biotype.</title>
        <authorList>
            <person name="Quecine M.C."/>
            <person name="Pachon D.M.R."/>
            <person name="Bonatelli M.L."/>
            <person name="Correr F.H."/>
            <person name="Franceschini L.M."/>
            <person name="Leite T.F."/>
            <person name="Margarido G.R.A."/>
            <person name="Almeida C.A."/>
            <person name="Ferrarezi J.A."/>
            <person name="Labate C.A."/>
        </authorList>
    </citation>
    <scope>NUCLEOTIDE SEQUENCE</scope>
    <source>
        <strain evidence="2">MF-1</strain>
    </source>
</reference>
<comment type="caution">
    <text evidence="2">The sequence shown here is derived from an EMBL/GenBank/DDBJ whole genome shotgun (WGS) entry which is preliminary data.</text>
</comment>
<dbReference type="Pfam" id="PF01019">
    <property type="entry name" value="G_glu_transpept"/>
    <property type="match status" value="1"/>
</dbReference>